<accession>A0ABQ6ZK64</accession>
<dbReference type="PANTHER" id="PTHR43861">
    <property type="entry name" value="TRANS-ACONITATE 2-METHYLTRANSFERASE-RELATED"/>
    <property type="match status" value="1"/>
</dbReference>
<dbReference type="Pfam" id="PF13489">
    <property type="entry name" value="Methyltransf_23"/>
    <property type="match status" value="1"/>
</dbReference>
<dbReference type="Gene3D" id="3.40.50.150">
    <property type="entry name" value="Vaccinia Virus protein VP39"/>
    <property type="match status" value="1"/>
</dbReference>
<evidence type="ECO:0000313" key="1">
    <source>
        <dbReference type="EMBL" id="KAF1726507.1"/>
    </source>
</evidence>
<evidence type="ECO:0000313" key="2">
    <source>
        <dbReference type="Proteomes" id="UP000781710"/>
    </source>
</evidence>
<name>A0ABQ6ZK64_9GAMM</name>
<sequence length="263" mass="29837">MRTDPLLGVVAPELGWVPTPRFLLRRDRIMRLLADPSLGRLVEVGCGGGSLLHELAQRSEHATGIETSERARALASSIAKAGRGKQRIVAGPDPEWNQDRELVCAFDVLEHIEHDGAALEEWAGWLMKGGRLCMSVPAHQRRWGAGDEWAGHWRRYGRHDLQALLVSKGFVIEHIECYGFPLGNLTEWYGERFYRRALRDRQGNLNKSQATSESGVERNYYVRKFKWLDSAPARALLRFFNITQSLASRTDWGTGYLVLARKE</sequence>
<dbReference type="SUPFAM" id="SSF53335">
    <property type="entry name" value="S-adenosyl-L-methionine-dependent methyltransferases"/>
    <property type="match status" value="1"/>
</dbReference>
<protein>
    <recommendedName>
        <fullName evidence="3">Methyltransferase domain-containing protein</fullName>
    </recommendedName>
</protein>
<proteinExistence type="predicted"/>
<gene>
    <name evidence="1" type="ORF">CSC78_05290</name>
</gene>
<keyword evidence="2" id="KW-1185">Reference proteome</keyword>
<evidence type="ECO:0008006" key="3">
    <source>
        <dbReference type="Google" id="ProtNLM"/>
    </source>
</evidence>
<dbReference type="InterPro" id="IPR029063">
    <property type="entry name" value="SAM-dependent_MTases_sf"/>
</dbReference>
<dbReference type="Proteomes" id="UP000781710">
    <property type="component" value="Unassembled WGS sequence"/>
</dbReference>
<organism evidence="1 2">
    <name type="scientific">Pseudoxanthomonas japonensis</name>
    <dbReference type="NCBI Taxonomy" id="69284"/>
    <lineage>
        <taxon>Bacteria</taxon>
        <taxon>Pseudomonadati</taxon>
        <taxon>Pseudomonadota</taxon>
        <taxon>Gammaproteobacteria</taxon>
        <taxon>Lysobacterales</taxon>
        <taxon>Lysobacteraceae</taxon>
        <taxon>Pseudoxanthomonas</taxon>
    </lineage>
</organism>
<comment type="caution">
    <text evidence="1">The sequence shown here is derived from an EMBL/GenBank/DDBJ whole genome shotgun (WGS) entry which is preliminary data.</text>
</comment>
<dbReference type="CDD" id="cd02440">
    <property type="entry name" value="AdoMet_MTases"/>
    <property type="match status" value="1"/>
</dbReference>
<reference evidence="1 2" key="1">
    <citation type="submission" date="2017-10" db="EMBL/GenBank/DDBJ databases">
        <title>Whole genome sequencing of members of genus Pseudoxanthomonas.</title>
        <authorList>
            <person name="Kumar S."/>
            <person name="Bansal K."/>
            <person name="Kaur A."/>
            <person name="Patil P."/>
            <person name="Sharma S."/>
            <person name="Patil P.B."/>
        </authorList>
    </citation>
    <scope>NUCLEOTIDE SEQUENCE [LARGE SCALE GENOMIC DNA]</scope>
    <source>
        <strain evidence="1 2">DSM 17109</strain>
    </source>
</reference>
<dbReference type="EMBL" id="PDWW01000004">
    <property type="protein sequence ID" value="KAF1726507.1"/>
    <property type="molecule type" value="Genomic_DNA"/>
</dbReference>